<comment type="caution">
    <text evidence="2">The sequence shown here is derived from an EMBL/GenBank/DDBJ whole genome shotgun (WGS) entry which is preliminary data.</text>
</comment>
<feature type="coiled-coil region" evidence="1">
    <location>
        <begin position="17"/>
        <end position="44"/>
    </location>
</feature>
<organism evidence="2 3">
    <name type="scientific">Bifidobacterium pseudolongum subsp. globosum</name>
    <dbReference type="NCBI Taxonomy" id="1690"/>
    <lineage>
        <taxon>Bacteria</taxon>
        <taxon>Bacillati</taxon>
        <taxon>Actinomycetota</taxon>
        <taxon>Actinomycetes</taxon>
        <taxon>Bifidobacteriales</taxon>
        <taxon>Bifidobacteriaceae</taxon>
        <taxon>Bifidobacterium</taxon>
    </lineage>
</organism>
<gene>
    <name evidence="2" type="ORF">CQR56_0721</name>
</gene>
<dbReference type="Proteomes" id="UP000233783">
    <property type="component" value="Unassembled WGS sequence"/>
</dbReference>
<accession>A0A2N3QX19</accession>
<keyword evidence="1" id="KW-0175">Coiled coil</keyword>
<dbReference type="RefSeq" id="WP_101393402.1">
    <property type="nucleotide sequence ID" value="NZ_PCHB01000007.1"/>
</dbReference>
<evidence type="ECO:0008006" key="4">
    <source>
        <dbReference type="Google" id="ProtNLM"/>
    </source>
</evidence>
<name>A0A2N3QX19_9BIFI</name>
<evidence type="ECO:0000313" key="3">
    <source>
        <dbReference type="Proteomes" id="UP000233783"/>
    </source>
</evidence>
<proteinExistence type="predicted"/>
<evidence type="ECO:0000313" key="2">
    <source>
        <dbReference type="EMBL" id="PKU97254.1"/>
    </source>
</evidence>
<reference evidence="2 3" key="1">
    <citation type="submission" date="2017-10" db="EMBL/GenBank/DDBJ databases">
        <title>Bifidobacterium genomics.</title>
        <authorList>
            <person name="Lugli G.A."/>
            <person name="Milani C."/>
            <person name="Mancabelli L."/>
        </authorList>
    </citation>
    <scope>NUCLEOTIDE SEQUENCE [LARGE SCALE GENOMIC DNA]</scope>
    <source>
        <strain evidence="2 3">1744B</strain>
    </source>
</reference>
<evidence type="ECO:0000256" key="1">
    <source>
        <dbReference type="SAM" id="Coils"/>
    </source>
</evidence>
<protein>
    <recommendedName>
        <fullName evidence="4">Transposase</fullName>
    </recommendedName>
</protein>
<dbReference type="AlphaFoldDB" id="A0A2N3QX19"/>
<sequence>MNADSENVTVCALLAQVSDLHKQTQRLEDKLRALSRQAAEYRAGKRVWKQSAIAYRTCLEEHGIPLPDCTVRGYDGKEETPM</sequence>
<dbReference type="EMBL" id="PCHB01000007">
    <property type="protein sequence ID" value="PKU97254.1"/>
    <property type="molecule type" value="Genomic_DNA"/>
</dbReference>